<keyword evidence="2 5" id="KW-0489">Methyltransferase</keyword>
<evidence type="ECO:0000256" key="3">
    <source>
        <dbReference type="ARBA" id="ARBA00022679"/>
    </source>
</evidence>
<evidence type="ECO:0000313" key="6">
    <source>
        <dbReference type="Proteomes" id="UP000248749"/>
    </source>
</evidence>
<keyword evidence="3 5" id="KW-0808">Transferase</keyword>
<dbReference type="InterPro" id="IPR013216">
    <property type="entry name" value="Methyltransf_11"/>
</dbReference>
<dbReference type="InterPro" id="IPR029063">
    <property type="entry name" value="SAM-dependent_MTases_sf"/>
</dbReference>
<dbReference type="Pfam" id="PF08241">
    <property type="entry name" value="Methyltransf_11"/>
    <property type="match status" value="1"/>
</dbReference>
<feature type="domain" description="Methyltransferase type 11" evidence="4">
    <location>
        <begin position="63"/>
        <end position="157"/>
    </location>
</feature>
<dbReference type="Proteomes" id="UP000248749">
    <property type="component" value="Unassembled WGS sequence"/>
</dbReference>
<comment type="caution">
    <text evidence="5">The sequence shown here is derived from an EMBL/GenBank/DDBJ whole genome shotgun (WGS) entry which is preliminary data.</text>
</comment>
<dbReference type="EMBL" id="POUB01000010">
    <property type="protein sequence ID" value="PZG02323.1"/>
    <property type="molecule type" value="Genomic_DNA"/>
</dbReference>
<reference evidence="5 6" key="1">
    <citation type="submission" date="2018-01" db="EMBL/GenBank/DDBJ databases">
        <title>Draft genome sequence of Salinispora sp. 13K206.</title>
        <authorList>
            <person name="Sahin N."/>
            <person name="Saygin H."/>
            <person name="Ay H."/>
        </authorList>
    </citation>
    <scope>NUCLEOTIDE SEQUENCE [LARGE SCALE GENOMIC DNA]</scope>
    <source>
        <strain evidence="5 6">13K206</strain>
    </source>
</reference>
<evidence type="ECO:0000256" key="1">
    <source>
        <dbReference type="ARBA" id="ARBA00008361"/>
    </source>
</evidence>
<dbReference type="PANTHER" id="PTHR44942:SF4">
    <property type="entry name" value="METHYLTRANSFERASE TYPE 11 DOMAIN-CONTAINING PROTEIN"/>
    <property type="match status" value="1"/>
</dbReference>
<evidence type="ECO:0000256" key="2">
    <source>
        <dbReference type="ARBA" id="ARBA00022603"/>
    </source>
</evidence>
<dbReference type="Gene3D" id="3.40.50.150">
    <property type="entry name" value="Vaccinia Virus protein VP39"/>
    <property type="match status" value="1"/>
</dbReference>
<evidence type="ECO:0000259" key="4">
    <source>
        <dbReference type="Pfam" id="PF08241"/>
    </source>
</evidence>
<dbReference type="InterPro" id="IPR051052">
    <property type="entry name" value="Diverse_substrate_MTase"/>
</dbReference>
<dbReference type="SUPFAM" id="SSF53335">
    <property type="entry name" value="S-adenosyl-L-methionine-dependent methyltransferases"/>
    <property type="match status" value="1"/>
</dbReference>
<organism evidence="5 6">
    <name type="scientific">Micromonospora deserti</name>
    <dbReference type="NCBI Taxonomy" id="2070366"/>
    <lineage>
        <taxon>Bacteria</taxon>
        <taxon>Bacillati</taxon>
        <taxon>Actinomycetota</taxon>
        <taxon>Actinomycetes</taxon>
        <taxon>Micromonosporales</taxon>
        <taxon>Micromonosporaceae</taxon>
        <taxon>Micromonospora</taxon>
    </lineage>
</organism>
<name>A0A2W2CUT8_9ACTN</name>
<dbReference type="GO" id="GO:0032259">
    <property type="term" value="P:methylation"/>
    <property type="evidence" value="ECO:0007669"/>
    <property type="project" value="UniProtKB-KW"/>
</dbReference>
<accession>A0A2W2CUT8</accession>
<dbReference type="CDD" id="cd02440">
    <property type="entry name" value="AdoMet_MTases"/>
    <property type="match status" value="1"/>
</dbReference>
<evidence type="ECO:0000313" key="5">
    <source>
        <dbReference type="EMBL" id="PZG02323.1"/>
    </source>
</evidence>
<gene>
    <name evidence="5" type="ORF">C1I99_03000</name>
</gene>
<dbReference type="AlphaFoldDB" id="A0A2W2CUT8"/>
<dbReference type="GO" id="GO:0008757">
    <property type="term" value="F:S-adenosylmethionine-dependent methyltransferase activity"/>
    <property type="evidence" value="ECO:0007669"/>
    <property type="project" value="InterPro"/>
</dbReference>
<comment type="similarity">
    <text evidence="1">Belongs to the methyltransferase superfamily.</text>
</comment>
<protein>
    <submittedName>
        <fullName evidence="5">SAM-dependent methyltransferase</fullName>
    </submittedName>
</protein>
<dbReference type="PANTHER" id="PTHR44942">
    <property type="entry name" value="METHYLTRANSF_11 DOMAIN-CONTAINING PROTEIN"/>
    <property type="match status" value="1"/>
</dbReference>
<keyword evidence="6" id="KW-1185">Reference proteome</keyword>
<sequence>MVGHERMLVRGGAAMGQEPYVGLATTFDTAAELYQRARPGYPRQLFADLAASAGLGTAGARVLEVGTGTGQATRGLLDRGWSVVTLEPGRELAAVARRVLAGHGDVDVVVSPFERWEAGDQRPFDLVFAATSWHWLDPQVAYRRAAELLRPGGHLAIVATEHVSPPGGDDFFRQVQQVYDEVGMGDGQGGPKPPEAIAAPDVKAIGGSGFFAQPIVHRYVWSQDYTAEEYLALLSTYSGHIAASPWQRKTLFTGIQDMIAARPSATVRKHYLNTLQIAQRID</sequence>
<proteinExistence type="inferred from homology"/>